<organism evidence="2 3">
    <name type="scientific">Ladona fulva</name>
    <name type="common">Scarce chaser dragonfly</name>
    <name type="synonym">Libellula fulva</name>
    <dbReference type="NCBI Taxonomy" id="123851"/>
    <lineage>
        <taxon>Eukaryota</taxon>
        <taxon>Metazoa</taxon>
        <taxon>Ecdysozoa</taxon>
        <taxon>Arthropoda</taxon>
        <taxon>Hexapoda</taxon>
        <taxon>Insecta</taxon>
        <taxon>Pterygota</taxon>
        <taxon>Palaeoptera</taxon>
        <taxon>Odonata</taxon>
        <taxon>Epiprocta</taxon>
        <taxon>Anisoptera</taxon>
        <taxon>Libelluloidea</taxon>
        <taxon>Libellulidae</taxon>
        <taxon>Ladona</taxon>
    </lineage>
</organism>
<reference evidence="2" key="1">
    <citation type="submission" date="2013-04" db="EMBL/GenBank/DDBJ databases">
        <authorList>
            <person name="Qu J."/>
            <person name="Murali S.C."/>
            <person name="Bandaranaike D."/>
            <person name="Bellair M."/>
            <person name="Blankenburg K."/>
            <person name="Chao H."/>
            <person name="Dinh H."/>
            <person name="Doddapaneni H."/>
            <person name="Downs B."/>
            <person name="Dugan-Rocha S."/>
            <person name="Elkadiri S."/>
            <person name="Gnanaolivu R.D."/>
            <person name="Hernandez B."/>
            <person name="Javaid M."/>
            <person name="Jayaseelan J.C."/>
            <person name="Lee S."/>
            <person name="Li M."/>
            <person name="Ming W."/>
            <person name="Munidasa M."/>
            <person name="Muniz J."/>
            <person name="Nguyen L."/>
            <person name="Ongeri F."/>
            <person name="Osuji N."/>
            <person name="Pu L.-L."/>
            <person name="Puazo M."/>
            <person name="Qu C."/>
            <person name="Quiroz J."/>
            <person name="Raj R."/>
            <person name="Weissenberger G."/>
            <person name="Xin Y."/>
            <person name="Zou X."/>
            <person name="Han Y."/>
            <person name="Richards S."/>
            <person name="Worley K."/>
            <person name="Muzny D."/>
            <person name="Gibbs R."/>
        </authorList>
    </citation>
    <scope>NUCLEOTIDE SEQUENCE</scope>
    <source>
        <strain evidence="2">Sampled in the wild</strain>
    </source>
</reference>
<dbReference type="OrthoDB" id="8189990at2759"/>
<dbReference type="AlphaFoldDB" id="A0A8K0K4R1"/>
<name>A0A8K0K4R1_LADFU</name>
<sequence>MTPTPEVHMQKCPPKLCFKLRCVDNKTTSFPSSPVEILIPKFKIFIQIKGTGGRPADGDGDEDDDYDLSYLGDVKQASGGSGGAGGGGGGFWSETRPCSCANSICGCCTGQIFPLPAFLRQRACMNFTYIEDEFALKMSVTLNDRLMYNNKVSGEFNA</sequence>
<proteinExistence type="predicted"/>
<dbReference type="InterPro" id="IPR031941">
    <property type="entry name" value="DUF4773"/>
</dbReference>
<feature type="domain" description="DUF4773" evidence="1">
    <location>
        <begin position="97"/>
        <end position="155"/>
    </location>
</feature>
<dbReference type="Proteomes" id="UP000792457">
    <property type="component" value="Unassembled WGS sequence"/>
</dbReference>
<dbReference type="PANTHER" id="PTHR36299">
    <property type="entry name" value="AGAP008005-PA"/>
    <property type="match status" value="1"/>
</dbReference>
<dbReference type="Pfam" id="PF15998">
    <property type="entry name" value="DUF4773"/>
    <property type="match status" value="1"/>
</dbReference>
<reference evidence="2" key="2">
    <citation type="submission" date="2017-10" db="EMBL/GenBank/DDBJ databases">
        <title>Ladona fulva Genome sequencing and assembly.</title>
        <authorList>
            <person name="Murali S."/>
            <person name="Richards S."/>
            <person name="Bandaranaike D."/>
            <person name="Bellair M."/>
            <person name="Blankenburg K."/>
            <person name="Chao H."/>
            <person name="Dinh H."/>
            <person name="Doddapaneni H."/>
            <person name="Dugan-Rocha S."/>
            <person name="Elkadiri S."/>
            <person name="Gnanaolivu R."/>
            <person name="Hernandez B."/>
            <person name="Skinner E."/>
            <person name="Javaid M."/>
            <person name="Lee S."/>
            <person name="Li M."/>
            <person name="Ming W."/>
            <person name="Munidasa M."/>
            <person name="Muniz J."/>
            <person name="Nguyen L."/>
            <person name="Hughes D."/>
            <person name="Osuji N."/>
            <person name="Pu L.-L."/>
            <person name="Puazo M."/>
            <person name="Qu C."/>
            <person name="Quiroz J."/>
            <person name="Raj R."/>
            <person name="Weissenberger G."/>
            <person name="Xin Y."/>
            <person name="Zou X."/>
            <person name="Han Y."/>
            <person name="Worley K."/>
            <person name="Muzny D."/>
            <person name="Gibbs R."/>
        </authorList>
    </citation>
    <scope>NUCLEOTIDE SEQUENCE</scope>
    <source>
        <strain evidence="2">Sampled in the wild</strain>
    </source>
</reference>
<comment type="caution">
    <text evidence="2">The sequence shown here is derived from an EMBL/GenBank/DDBJ whole genome shotgun (WGS) entry which is preliminary data.</text>
</comment>
<gene>
    <name evidence="2" type="ORF">J437_LFUL009376</name>
</gene>
<dbReference type="PANTHER" id="PTHR36299:SF4">
    <property type="entry name" value="GH07892P-RELATED"/>
    <property type="match status" value="1"/>
</dbReference>
<accession>A0A8K0K4R1</accession>
<keyword evidence="3" id="KW-1185">Reference proteome</keyword>
<evidence type="ECO:0000259" key="1">
    <source>
        <dbReference type="Pfam" id="PF15998"/>
    </source>
</evidence>
<dbReference type="EMBL" id="KZ308367">
    <property type="protein sequence ID" value="KAG8228331.1"/>
    <property type="molecule type" value="Genomic_DNA"/>
</dbReference>
<evidence type="ECO:0000313" key="2">
    <source>
        <dbReference type="EMBL" id="KAG8228331.1"/>
    </source>
</evidence>
<evidence type="ECO:0000313" key="3">
    <source>
        <dbReference type="Proteomes" id="UP000792457"/>
    </source>
</evidence>
<protein>
    <recommendedName>
        <fullName evidence="1">DUF4773 domain-containing protein</fullName>
    </recommendedName>
</protein>